<reference evidence="1 2" key="1">
    <citation type="journal article" date="2018" name="Sci. Rep.">
        <title>Comparative analysis of the Pocillopora damicornis genome highlights role of immune system in coral evolution.</title>
        <authorList>
            <person name="Cunning R."/>
            <person name="Bay R.A."/>
            <person name="Gillette P."/>
            <person name="Baker A.C."/>
            <person name="Traylor-Knowles N."/>
        </authorList>
    </citation>
    <scope>NUCLEOTIDE SEQUENCE [LARGE SCALE GENOMIC DNA]</scope>
    <source>
        <strain evidence="1">RSMAS</strain>
        <tissue evidence="1">Whole animal</tissue>
    </source>
</reference>
<sequence length="108" mass="12529">MEIGDRRGEAAVYRNLATLFKKLDDKFDKAQEYHEKALAIRKSRSSGLWNLNIGTVFKDYLVNLERLRNISRKHPRLEWKLVTKEGEVTDNGNLKTVFQLLGKIDKAP</sequence>
<dbReference type="Gene3D" id="1.25.40.10">
    <property type="entry name" value="Tetratricopeptide repeat domain"/>
    <property type="match status" value="1"/>
</dbReference>
<evidence type="ECO:0000313" key="1">
    <source>
        <dbReference type="EMBL" id="RMX44372.1"/>
    </source>
</evidence>
<accession>A0A3M6TSK3</accession>
<keyword evidence="2" id="KW-1185">Reference proteome</keyword>
<dbReference type="InterPro" id="IPR011990">
    <property type="entry name" value="TPR-like_helical_dom_sf"/>
</dbReference>
<dbReference type="EMBL" id="RCHS01002992">
    <property type="protein sequence ID" value="RMX44372.1"/>
    <property type="molecule type" value="Genomic_DNA"/>
</dbReference>
<comment type="caution">
    <text evidence="1">The sequence shown here is derived from an EMBL/GenBank/DDBJ whole genome shotgun (WGS) entry which is preliminary data.</text>
</comment>
<name>A0A3M6TSK3_POCDA</name>
<organism evidence="1 2">
    <name type="scientific">Pocillopora damicornis</name>
    <name type="common">Cauliflower coral</name>
    <name type="synonym">Millepora damicornis</name>
    <dbReference type="NCBI Taxonomy" id="46731"/>
    <lineage>
        <taxon>Eukaryota</taxon>
        <taxon>Metazoa</taxon>
        <taxon>Cnidaria</taxon>
        <taxon>Anthozoa</taxon>
        <taxon>Hexacorallia</taxon>
        <taxon>Scleractinia</taxon>
        <taxon>Astrocoeniina</taxon>
        <taxon>Pocilloporidae</taxon>
        <taxon>Pocillopora</taxon>
    </lineage>
</organism>
<proteinExistence type="predicted"/>
<dbReference type="Proteomes" id="UP000275408">
    <property type="component" value="Unassembled WGS sequence"/>
</dbReference>
<dbReference type="AlphaFoldDB" id="A0A3M6TSK3"/>
<protein>
    <submittedName>
        <fullName evidence="1">Uncharacterized protein</fullName>
    </submittedName>
</protein>
<evidence type="ECO:0000313" key="2">
    <source>
        <dbReference type="Proteomes" id="UP000275408"/>
    </source>
</evidence>
<gene>
    <name evidence="1" type="ORF">pdam_00015994</name>
</gene>